<dbReference type="RefSeq" id="WP_015830088.1">
    <property type="nucleotide sequence ID" value="NC_012969.1"/>
</dbReference>
<dbReference type="Gene3D" id="3.40.50.300">
    <property type="entry name" value="P-loop containing nucleotide triphosphate hydrolases"/>
    <property type="match status" value="1"/>
</dbReference>
<dbReference type="EC" id="2.7.7.7" evidence="1"/>
<dbReference type="Pfam" id="PF09115">
    <property type="entry name" value="DNApol3-delta_C"/>
    <property type="match status" value="1"/>
</dbReference>
<dbReference type="eggNOG" id="COG0470">
    <property type="taxonomic scope" value="Bacteria"/>
</dbReference>
<reference evidence="10" key="1">
    <citation type="submission" date="2009-07" db="EMBL/GenBank/DDBJ databases">
        <title>Complete sequence of chromosome of Methylovorus sp. SIP3-4.</title>
        <authorList>
            <person name="Lucas S."/>
            <person name="Copeland A."/>
            <person name="Lapidus A."/>
            <person name="Glavina del Rio T."/>
            <person name="Tice H."/>
            <person name="Bruce D."/>
            <person name="Goodwin L."/>
            <person name="Pitluck S."/>
            <person name="Clum A."/>
            <person name="Larimer F."/>
            <person name="Land M."/>
            <person name="Hauser L."/>
            <person name="Kyrpides N."/>
            <person name="Mikhailova N."/>
            <person name="Kayluzhnaya M."/>
            <person name="Chistoserdova L."/>
        </authorList>
    </citation>
    <scope>NUCLEOTIDE SEQUENCE [LARGE SCALE GENOMIC DNA]</scope>
    <source>
        <strain evidence="10">SIP3-4</strain>
    </source>
</reference>
<evidence type="ECO:0000256" key="2">
    <source>
        <dbReference type="ARBA" id="ARBA00014363"/>
    </source>
</evidence>
<evidence type="ECO:0000256" key="1">
    <source>
        <dbReference type="ARBA" id="ARBA00012417"/>
    </source>
</evidence>
<comment type="catalytic activity">
    <reaction evidence="7">
        <text>DNA(n) + a 2'-deoxyribonucleoside 5'-triphosphate = DNA(n+1) + diphosphate</text>
        <dbReference type="Rhea" id="RHEA:22508"/>
        <dbReference type="Rhea" id="RHEA-COMP:17339"/>
        <dbReference type="Rhea" id="RHEA-COMP:17340"/>
        <dbReference type="ChEBI" id="CHEBI:33019"/>
        <dbReference type="ChEBI" id="CHEBI:61560"/>
        <dbReference type="ChEBI" id="CHEBI:173112"/>
        <dbReference type="EC" id="2.7.7.7"/>
    </reaction>
</comment>
<evidence type="ECO:0000313" key="10">
    <source>
        <dbReference type="Proteomes" id="UP000002743"/>
    </source>
</evidence>
<dbReference type="PANTHER" id="PTHR11669">
    <property type="entry name" value="REPLICATION FACTOR C / DNA POLYMERASE III GAMMA-TAU SUBUNIT"/>
    <property type="match status" value="1"/>
</dbReference>
<evidence type="ECO:0000256" key="7">
    <source>
        <dbReference type="ARBA" id="ARBA00049244"/>
    </source>
</evidence>
<keyword evidence="10" id="KW-1185">Reference proteome</keyword>
<keyword evidence="3 9" id="KW-0808">Transferase</keyword>
<reference evidence="9 10" key="2">
    <citation type="journal article" date="2011" name="J. Bacteriol.">
        <title>Genomes of three methylotrophs from a single niche uncover genetic and metabolic divergence of Methylophilaceae.</title>
        <authorList>
            <person name="Lapidus A."/>
            <person name="Clum A."/>
            <person name="Labutti K."/>
            <person name="Kaluzhnaya M.G."/>
            <person name="Lim S."/>
            <person name="Beck D.A."/>
            <person name="Glavina Del Rio T."/>
            <person name="Nolan M."/>
            <person name="Mavromatis K."/>
            <person name="Huntemann M."/>
            <person name="Lucas S."/>
            <person name="Lidstrom M.E."/>
            <person name="Ivanova N."/>
            <person name="Chistoserdova L."/>
        </authorList>
    </citation>
    <scope>NUCLEOTIDE SEQUENCE [LARGE SCALE GENOMIC DNA]</scope>
    <source>
        <strain evidence="9 10">SIP3-4</strain>
    </source>
</reference>
<dbReference type="InterPro" id="IPR050238">
    <property type="entry name" value="DNA_Rep/Repair_Clamp_Loader"/>
</dbReference>
<keyword evidence="6" id="KW-0239">DNA-directed DNA polymerase</keyword>
<organism evidence="9 10">
    <name type="scientific">Methylovorus glucosotrophus (strain SIP3-4)</name>
    <dbReference type="NCBI Taxonomy" id="582744"/>
    <lineage>
        <taxon>Bacteria</taxon>
        <taxon>Pseudomonadati</taxon>
        <taxon>Pseudomonadota</taxon>
        <taxon>Betaproteobacteria</taxon>
        <taxon>Nitrosomonadales</taxon>
        <taxon>Methylophilaceae</taxon>
        <taxon>Methylovorus</taxon>
    </lineage>
</organism>
<gene>
    <name evidence="9" type="ordered locus">Msip34_1380</name>
</gene>
<evidence type="ECO:0000313" key="9">
    <source>
        <dbReference type="EMBL" id="ACT50625.1"/>
    </source>
</evidence>
<dbReference type="InterPro" id="IPR027417">
    <property type="entry name" value="P-loop_NTPase"/>
</dbReference>
<dbReference type="Proteomes" id="UP000002743">
    <property type="component" value="Chromosome"/>
</dbReference>
<dbReference type="STRING" id="582744.Msip34_1380"/>
<evidence type="ECO:0000256" key="4">
    <source>
        <dbReference type="ARBA" id="ARBA00022695"/>
    </source>
</evidence>
<dbReference type="KEGG" id="mei:Msip34_1380"/>
<dbReference type="GO" id="GO:0003887">
    <property type="term" value="F:DNA-directed DNA polymerase activity"/>
    <property type="evidence" value="ECO:0007669"/>
    <property type="project" value="UniProtKB-EC"/>
</dbReference>
<dbReference type="EMBL" id="CP001674">
    <property type="protein sequence ID" value="ACT50625.1"/>
    <property type="molecule type" value="Genomic_DNA"/>
</dbReference>
<dbReference type="GO" id="GO:0006261">
    <property type="term" value="P:DNA-templated DNA replication"/>
    <property type="evidence" value="ECO:0007669"/>
    <property type="project" value="TreeGrafter"/>
</dbReference>
<dbReference type="AlphaFoldDB" id="C6XDK0"/>
<dbReference type="OrthoDB" id="9811073at2"/>
<evidence type="ECO:0000256" key="5">
    <source>
        <dbReference type="ARBA" id="ARBA00022705"/>
    </source>
</evidence>
<keyword evidence="4 9" id="KW-0548">Nucleotidyltransferase</keyword>
<feature type="domain" description="DNA polymerase III delta subunit C-terminal" evidence="8">
    <location>
        <begin position="238"/>
        <end position="330"/>
    </location>
</feature>
<evidence type="ECO:0000256" key="6">
    <source>
        <dbReference type="ARBA" id="ARBA00022932"/>
    </source>
</evidence>
<proteinExistence type="predicted"/>
<dbReference type="HOGENOM" id="CLU_006229_4_3_4"/>
<dbReference type="GO" id="GO:0008408">
    <property type="term" value="F:3'-5' exonuclease activity"/>
    <property type="evidence" value="ECO:0007669"/>
    <property type="project" value="InterPro"/>
</dbReference>
<dbReference type="InterPro" id="IPR004622">
    <property type="entry name" value="DNA_pol_HolB"/>
</dbReference>
<dbReference type="Pfam" id="PF13177">
    <property type="entry name" value="DNA_pol3_delta2"/>
    <property type="match status" value="1"/>
</dbReference>
<dbReference type="PANTHER" id="PTHR11669:SF8">
    <property type="entry name" value="DNA POLYMERASE III SUBUNIT DELTA"/>
    <property type="match status" value="1"/>
</dbReference>
<name>C6XDK0_METGS</name>
<dbReference type="GO" id="GO:0009360">
    <property type="term" value="C:DNA polymerase III complex"/>
    <property type="evidence" value="ECO:0007669"/>
    <property type="project" value="TreeGrafter"/>
</dbReference>
<keyword evidence="5" id="KW-0235">DNA replication</keyword>
<sequence length="340" mass="36934">MSQELMIFPWQHAVWAGLIAQRKTLPHAMLLRGPAGIGKLQFAQALSKALLCQQPQADGHACGVCASCGWFAQGSHPDFRLLAPEQDQADEDAPAPAKPTTKKTQISVAQVRELGGFLELSSHHNDGVRIALICPAEGLNVASANALLKMLEEPPPGVVFLLVAHQPQRLLPTITSRCRKVDMPVPDMQGALSWLNGQGVDQAEVRLAYAGGSPMAARDQAEGSKPLELILAQLARGAGADAYSLATMLNALGMAEAMRVLQKWLYDLLACRFAVQARYHILHNAALQALAKSVDLAQMLELQRKLDDAYRSATHPLNNELQLESLMLQYVQLFSAKTRT</sequence>
<dbReference type="SUPFAM" id="SSF52540">
    <property type="entry name" value="P-loop containing nucleoside triphosphate hydrolases"/>
    <property type="match status" value="1"/>
</dbReference>
<evidence type="ECO:0000259" key="8">
    <source>
        <dbReference type="Pfam" id="PF09115"/>
    </source>
</evidence>
<dbReference type="InterPro" id="IPR015199">
    <property type="entry name" value="DNA_pol_III_delta_C"/>
</dbReference>
<evidence type="ECO:0000256" key="3">
    <source>
        <dbReference type="ARBA" id="ARBA00022679"/>
    </source>
</evidence>
<protein>
    <recommendedName>
        <fullName evidence="2">DNA polymerase III subunit delta'</fullName>
        <ecNumber evidence="1">2.7.7.7</ecNumber>
    </recommendedName>
</protein>
<dbReference type="NCBIfam" id="TIGR00678">
    <property type="entry name" value="holB"/>
    <property type="match status" value="1"/>
</dbReference>
<accession>C6XDK0</accession>